<dbReference type="GO" id="GO:0004557">
    <property type="term" value="F:alpha-galactosidase activity"/>
    <property type="evidence" value="ECO:0007669"/>
    <property type="project" value="InterPro"/>
</dbReference>
<reference evidence="3 4" key="1">
    <citation type="submission" date="2016-10" db="EMBL/GenBank/DDBJ databases">
        <authorList>
            <person name="de Groot N.N."/>
        </authorList>
    </citation>
    <scope>NUCLEOTIDE SEQUENCE [LARGE SCALE GENOMIC DNA]</scope>
    <source>
        <strain evidence="3 4">DSM 17794</strain>
    </source>
</reference>
<proteinExistence type="predicted"/>
<dbReference type="Proteomes" id="UP000199153">
    <property type="component" value="Unassembled WGS sequence"/>
</dbReference>
<protein>
    <submittedName>
        <fullName evidence="3">Alpha-galactosidase</fullName>
    </submittedName>
</protein>
<dbReference type="InterPro" id="IPR013785">
    <property type="entry name" value="Aldolase_TIM"/>
</dbReference>
<dbReference type="SUPFAM" id="SSF51445">
    <property type="entry name" value="(Trans)glycosidases"/>
    <property type="match status" value="1"/>
</dbReference>
<dbReference type="Pfam" id="PF02065">
    <property type="entry name" value="Melibiase"/>
    <property type="match status" value="1"/>
</dbReference>
<dbReference type="InterPro" id="IPR050985">
    <property type="entry name" value="Alpha-glycosidase_related"/>
</dbReference>
<organism evidence="3 4">
    <name type="scientific">Salegentibacter flavus</name>
    <dbReference type="NCBI Taxonomy" id="287099"/>
    <lineage>
        <taxon>Bacteria</taxon>
        <taxon>Pseudomonadati</taxon>
        <taxon>Bacteroidota</taxon>
        <taxon>Flavobacteriia</taxon>
        <taxon>Flavobacteriales</taxon>
        <taxon>Flavobacteriaceae</taxon>
        <taxon>Salegentibacter</taxon>
    </lineage>
</organism>
<name>A0A1I4ZKB3_9FLAO</name>
<evidence type="ECO:0000313" key="3">
    <source>
        <dbReference type="EMBL" id="SFN50399.1"/>
    </source>
</evidence>
<dbReference type="AlphaFoldDB" id="A0A1I4ZKB3"/>
<dbReference type="GO" id="GO:0016052">
    <property type="term" value="P:carbohydrate catabolic process"/>
    <property type="evidence" value="ECO:0007669"/>
    <property type="project" value="InterPro"/>
</dbReference>
<dbReference type="RefSeq" id="WP_093407552.1">
    <property type="nucleotide sequence ID" value="NZ_FOVL01000006.1"/>
</dbReference>
<keyword evidence="1" id="KW-0378">Hydrolase</keyword>
<dbReference type="PANTHER" id="PTHR43053:SF3">
    <property type="entry name" value="ALPHA-GALACTOSIDASE C-RELATED"/>
    <property type="match status" value="1"/>
</dbReference>
<dbReference type="PANTHER" id="PTHR43053">
    <property type="entry name" value="GLYCOSIDASE FAMILY 31"/>
    <property type="match status" value="1"/>
</dbReference>
<evidence type="ECO:0000313" key="4">
    <source>
        <dbReference type="Proteomes" id="UP000199153"/>
    </source>
</evidence>
<gene>
    <name evidence="3" type="ORF">SAMN05660413_01382</name>
</gene>
<keyword evidence="2" id="KW-0326">Glycosidase</keyword>
<sequence>MKMRDEYFNKKNFFSLLLFLFVILGITGFSMKQSKKESSVKITHGNIIFEVNSALHTRISSSFPDSKTVMDKFQASENITIDNRVISNFELKKVQESTLDGKLSGREWLAKGIFEEDGLKLVKNLKLTAYDDFPNLISVEVKYVNASKEDVFIDGWINGNYQILPQGDQPPFWAFQGSSSSSRSDWIKPLEPGYYQKNYMGMNDSDYGGGIPVTSVWRPDLNIAVGHLSLVPELVNLPTEMLKDSKVVIGVSNDFAHRTLFKAQDTITTLETFVSVSKGDYFENLAKYSELMQEKGIKMVKPEEAAFEPIWCAWGYGREFTMEEVVNTLPKVKELGIDWAVLDDGFQVAEGDWEPASDRFPEGEDAIKKLVERIHGYGLKAKIWWTPLAADPGSKALEQNPQMIIKKENGAPQFITWWDAYYLSPTKEETVKHTKDILDLFLNQWDFDGLKMDGQHLNAVAPDHTLENPEEAPKGLPDFFHMIYNEARKIKPNAVVENCPCGTCMSYYNMASTNQTVSSDPLSSWQIRHKGKTYKALVPQTAYYGDHVELSDNGSDFASSFGIGAVLGTKFTVPSSSENEEAEKFLLTERKEEVWKKWFTLYNDKMLSKEEYIGNLYDIGYDKPETHVIKKQDRLYYAFYADFWEGKIEFRGLENNTEYRIVDYFNKVNLEHVKASQPFLDVNFKEFILLEAVPVGK</sequence>
<evidence type="ECO:0000256" key="1">
    <source>
        <dbReference type="ARBA" id="ARBA00022801"/>
    </source>
</evidence>
<dbReference type="InterPro" id="IPR002252">
    <property type="entry name" value="Glyco_hydro_36"/>
</dbReference>
<dbReference type="Gene3D" id="3.20.20.70">
    <property type="entry name" value="Aldolase class I"/>
    <property type="match status" value="1"/>
</dbReference>
<dbReference type="InterPro" id="IPR017853">
    <property type="entry name" value="GH"/>
</dbReference>
<accession>A0A1I4ZKB3</accession>
<dbReference type="CDD" id="cd14791">
    <property type="entry name" value="GH36"/>
    <property type="match status" value="1"/>
</dbReference>
<keyword evidence="4" id="KW-1185">Reference proteome</keyword>
<evidence type="ECO:0000256" key="2">
    <source>
        <dbReference type="ARBA" id="ARBA00023295"/>
    </source>
</evidence>
<dbReference type="EMBL" id="FOVL01000006">
    <property type="protein sequence ID" value="SFN50399.1"/>
    <property type="molecule type" value="Genomic_DNA"/>
</dbReference>
<dbReference type="STRING" id="287099.SAMN05660413_01382"/>
<dbReference type="OrthoDB" id="9758822at2"/>